<evidence type="ECO:0000256" key="3">
    <source>
        <dbReference type="ARBA" id="ARBA00023125"/>
    </source>
</evidence>
<dbReference type="PANTHER" id="PTHR45914:SF12">
    <property type="entry name" value="TRANSCRIPTION FACTOR BHLH87"/>
    <property type="match status" value="1"/>
</dbReference>
<proteinExistence type="predicted"/>
<dbReference type="GO" id="GO:0003700">
    <property type="term" value="F:DNA-binding transcription factor activity"/>
    <property type="evidence" value="ECO:0007669"/>
    <property type="project" value="InterPro"/>
</dbReference>
<dbReference type="AlphaFoldDB" id="A0AAD8KGT0"/>
<comment type="caution">
    <text evidence="8">The sequence shown here is derived from an EMBL/GenBank/DDBJ whole genome shotgun (WGS) entry which is preliminary data.</text>
</comment>
<dbReference type="InterPro" id="IPR045843">
    <property type="entry name" value="IND-like"/>
</dbReference>
<keyword evidence="5" id="KW-0539">Nucleus</keyword>
<feature type="compositionally biased region" description="Polar residues" evidence="6">
    <location>
        <begin position="109"/>
        <end position="130"/>
    </location>
</feature>
<accession>A0AAD8KGT0</accession>
<feature type="domain" description="BHLH" evidence="7">
    <location>
        <begin position="198"/>
        <end position="247"/>
    </location>
</feature>
<evidence type="ECO:0000256" key="1">
    <source>
        <dbReference type="ARBA" id="ARBA00004123"/>
    </source>
</evidence>
<feature type="compositionally biased region" description="Polar residues" evidence="6">
    <location>
        <begin position="141"/>
        <end position="154"/>
    </location>
</feature>
<evidence type="ECO:0000259" key="7">
    <source>
        <dbReference type="PROSITE" id="PS50888"/>
    </source>
</evidence>
<keyword evidence="3" id="KW-0238">DNA-binding</keyword>
<comment type="subcellular location">
    <subcellularLocation>
        <location evidence="1">Nucleus</location>
    </subcellularLocation>
</comment>
<organism evidence="8 9">
    <name type="scientific">Tagetes erecta</name>
    <name type="common">African marigold</name>
    <dbReference type="NCBI Taxonomy" id="13708"/>
    <lineage>
        <taxon>Eukaryota</taxon>
        <taxon>Viridiplantae</taxon>
        <taxon>Streptophyta</taxon>
        <taxon>Embryophyta</taxon>
        <taxon>Tracheophyta</taxon>
        <taxon>Spermatophyta</taxon>
        <taxon>Magnoliopsida</taxon>
        <taxon>eudicotyledons</taxon>
        <taxon>Gunneridae</taxon>
        <taxon>Pentapetalae</taxon>
        <taxon>asterids</taxon>
        <taxon>campanulids</taxon>
        <taxon>Asterales</taxon>
        <taxon>Asteraceae</taxon>
        <taxon>Asteroideae</taxon>
        <taxon>Heliantheae alliance</taxon>
        <taxon>Tageteae</taxon>
        <taxon>Tagetes</taxon>
    </lineage>
</organism>
<dbReference type="CDD" id="cd11454">
    <property type="entry name" value="bHLH_AtIND_like"/>
    <property type="match status" value="1"/>
</dbReference>
<dbReference type="GO" id="GO:0003677">
    <property type="term" value="F:DNA binding"/>
    <property type="evidence" value="ECO:0007669"/>
    <property type="project" value="UniProtKB-KW"/>
</dbReference>
<dbReference type="EMBL" id="JAUHHV010000006">
    <property type="protein sequence ID" value="KAK1422503.1"/>
    <property type="molecule type" value="Genomic_DNA"/>
</dbReference>
<dbReference type="PANTHER" id="PTHR45914">
    <property type="entry name" value="TRANSCRIPTION FACTOR HEC3-RELATED"/>
    <property type="match status" value="1"/>
</dbReference>
<dbReference type="Proteomes" id="UP001229421">
    <property type="component" value="Unassembled WGS sequence"/>
</dbReference>
<dbReference type="InterPro" id="IPR036638">
    <property type="entry name" value="HLH_DNA-bd_sf"/>
</dbReference>
<protein>
    <recommendedName>
        <fullName evidence="7">BHLH domain-containing protein</fullName>
    </recommendedName>
</protein>
<reference evidence="8" key="1">
    <citation type="journal article" date="2023" name="bioRxiv">
        <title>Improved chromosome-level genome assembly for marigold (Tagetes erecta).</title>
        <authorList>
            <person name="Jiang F."/>
            <person name="Yuan L."/>
            <person name="Wang S."/>
            <person name="Wang H."/>
            <person name="Xu D."/>
            <person name="Wang A."/>
            <person name="Fan W."/>
        </authorList>
    </citation>
    <scope>NUCLEOTIDE SEQUENCE</scope>
    <source>
        <strain evidence="8">WSJ</strain>
        <tissue evidence="8">Leaf</tissue>
    </source>
</reference>
<keyword evidence="2" id="KW-0805">Transcription regulation</keyword>
<dbReference type="SMART" id="SM00353">
    <property type="entry name" value="HLH"/>
    <property type="match status" value="1"/>
</dbReference>
<keyword evidence="4" id="KW-0804">Transcription</keyword>
<keyword evidence="9" id="KW-1185">Reference proteome</keyword>
<evidence type="ECO:0000256" key="5">
    <source>
        <dbReference type="ARBA" id="ARBA00023242"/>
    </source>
</evidence>
<evidence type="ECO:0000256" key="2">
    <source>
        <dbReference type="ARBA" id="ARBA00023015"/>
    </source>
</evidence>
<dbReference type="PROSITE" id="PS50888">
    <property type="entry name" value="BHLH"/>
    <property type="match status" value="1"/>
</dbReference>
<dbReference type="SUPFAM" id="SSF47459">
    <property type="entry name" value="HLH, helix-loop-helix DNA-binding domain"/>
    <property type="match status" value="1"/>
</dbReference>
<evidence type="ECO:0000256" key="4">
    <source>
        <dbReference type="ARBA" id="ARBA00023163"/>
    </source>
</evidence>
<name>A0AAD8KGT0_TARER</name>
<dbReference type="GO" id="GO:0046983">
    <property type="term" value="F:protein dimerization activity"/>
    <property type="evidence" value="ECO:0007669"/>
    <property type="project" value="InterPro"/>
</dbReference>
<feature type="region of interest" description="Disordered" evidence="6">
    <location>
        <begin position="109"/>
        <end position="160"/>
    </location>
</feature>
<dbReference type="Gene3D" id="4.10.280.10">
    <property type="entry name" value="Helix-loop-helix DNA-binding domain"/>
    <property type="match status" value="1"/>
</dbReference>
<dbReference type="InterPro" id="IPR011598">
    <property type="entry name" value="bHLH_dom"/>
</dbReference>
<evidence type="ECO:0000313" key="9">
    <source>
        <dbReference type="Proteomes" id="UP001229421"/>
    </source>
</evidence>
<evidence type="ECO:0000313" key="8">
    <source>
        <dbReference type="EMBL" id="KAK1422503.1"/>
    </source>
</evidence>
<evidence type="ECO:0000256" key="6">
    <source>
        <dbReference type="SAM" id="MobiDB-lite"/>
    </source>
</evidence>
<gene>
    <name evidence="8" type="ORF">QVD17_25670</name>
</gene>
<sequence>MNPITTTTNRQVTSNQLSPAIINSISQQWPHTLTVNDVHKDKNIIPTTNTTATATSLESLDCLISNTSNRDKGIFVILQNYKKLCKHDIQLQQRTQKFFSSDDSDYSIGSQCSLDKNPNKNSDFSDNNQPKSKKRRLDPVGSTSSTINFRQGGSESDETDSEAIAQMKEMIYRAAAFRPVSFSDEEVAEKPRRKNVRISNDPQTVAARQRREKISEKIRVLQKLVPGGNKMDTASMLDEAANYLKFLRSQVKALEQLGTSSNANGTSQMIDQNILPFPMQNQFLIPHQQLCYPTLPPA</sequence>
<dbReference type="Pfam" id="PF00010">
    <property type="entry name" value="HLH"/>
    <property type="match status" value="1"/>
</dbReference>
<dbReference type="GO" id="GO:0005634">
    <property type="term" value="C:nucleus"/>
    <property type="evidence" value="ECO:0007669"/>
    <property type="project" value="UniProtKB-SubCell"/>
</dbReference>